<evidence type="ECO:0000313" key="2">
    <source>
        <dbReference type="Proteomes" id="UP000030746"/>
    </source>
</evidence>
<reference evidence="1 2" key="1">
    <citation type="journal article" date="2013" name="Nature">
        <title>Insights into bilaterian evolution from three spiralian genomes.</title>
        <authorList>
            <person name="Simakov O."/>
            <person name="Marletaz F."/>
            <person name="Cho S.J."/>
            <person name="Edsinger-Gonzales E."/>
            <person name="Havlak P."/>
            <person name="Hellsten U."/>
            <person name="Kuo D.H."/>
            <person name="Larsson T."/>
            <person name="Lv J."/>
            <person name="Arendt D."/>
            <person name="Savage R."/>
            <person name="Osoegawa K."/>
            <person name="de Jong P."/>
            <person name="Grimwood J."/>
            <person name="Chapman J.A."/>
            <person name="Shapiro H."/>
            <person name="Aerts A."/>
            <person name="Otillar R.P."/>
            <person name="Terry A.Y."/>
            <person name="Boore J.L."/>
            <person name="Grigoriev I.V."/>
            <person name="Lindberg D.R."/>
            <person name="Seaver E.C."/>
            <person name="Weisblat D.A."/>
            <person name="Putnam N.H."/>
            <person name="Rokhsar D.S."/>
        </authorList>
    </citation>
    <scope>NUCLEOTIDE SEQUENCE [LARGE SCALE GENOMIC DNA]</scope>
</reference>
<dbReference type="PANTHER" id="PTHR10773">
    <property type="entry name" value="DNA-DIRECTED RNA POLYMERASES I, II, AND III SUBUNIT RPABC2"/>
    <property type="match status" value="1"/>
</dbReference>
<protein>
    <submittedName>
        <fullName evidence="1">Uncharacterized protein</fullName>
    </submittedName>
</protein>
<dbReference type="OrthoDB" id="6143747at2759"/>
<sequence>MEFELMNLSIFHPRKDRCVLCVAYDAGNVADDIWITHRQNKETARLEKSKDKALAWNGSEGDKMLVITMDLQAVLLSPKLQASALYYKTKLAVHNFTFFNLVTNDVKCYVWHEGEGSLTANEFSSCIFDYLVENALGFDIIVIYSDGCGYQNRNVTLSNTLQYFANIYKKMVVQKFLERGHTQMEVDSGHSVIERKLKHTNIYCPANDIELIRTARKNPRPYEVKYVDHTFFQDFSEVGTMKSIRPGNRIGDPTVSNLRCLKYTSEEPIQYKIKYTDSYAELPVPRRTSIIPGGKLKALYSSKLKIKSSKYKHLQELKEVLPKDYHNFYDSLEQ</sequence>
<accession>V3ZC43</accession>
<dbReference type="RefSeq" id="XP_009060666.1">
    <property type="nucleotide sequence ID" value="XM_009062418.1"/>
</dbReference>
<organism evidence="1 2">
    <name type="scientific">Lottia gigantea</name>
    <name type="common">Giant owl limpet</name>
    <dbReference type="NCBI Taxonomy" id="225164"/>
    <lineage>
        <taxon>Eukaryota</taxon>
        <taxon>Metazoa</taxon>
        <taxon>Spiralia</taxon>
        <taxon>Lophotrochozoa</taxon>
        <taxon>Mollusca</taxon>
        <taxon>Gastropoda</taxon>
        <taxon>Patellogastropoda</taxon>
        <taxon>Lottioidea</taxon>
        <taxon>Lottiidae</taxon>
        <taxon>Lottia</taxon>
    </lineage>
</organism>
<dbReference type="CTD" id="20240035"/>
<gene>
    <name evidence="1" type="ORF">LOTGIDRAFT_165402</name>
</gene>
<dbReference type="Proteomes" id="UP000030746">
    <property type="component" value="Unassembled WGS sequence"/>
</dbReference>
<proteinExistence type="predicted"/>
<dbReference type="HOGENOM" id="CLU_011458_2_0_1"/>
<dbReference type="PANTHER" id="PTHR10773:SF19">
    <property type="match status" value="1"/>
</dbReference>
<name>V3ZC43_LOTGI</name>
<dbReference type="KEGG" id="lgi:LOTGIDRAFT_165402"/>
<evidence type="ECO:0000313" key="1">
    <source>
        <dbReference type="EMBL" id="ESO88618.1"/>
    </source>
</evidence>
<dbReference type="AlphaFoldDB" id="V3ZC43"/>
<keyword evidence="2" id="KW-1185">Reference proteome</keyword>
<dbReference type="GeneID" id="20240035"/>
<dbReference type="EMBL" id="KB202656">
    <property type="protein sequence ID" value="ESO88618.1"/>
    <property type="molecule type" value="Genomic_DNA"/>
</dbReference>
<dbReference type="OMA" id="CKSHNAN"/>